<dbReference type="RefSeq" id="WP_420241289.1">
    <property type="nucleotide sequence ID" value="NZ_BOPV01000001.1"/>
</dbReference>
<gene>
    <name evidence="2" type="ORF">TMPK1_05480</name>
</gene>
<dbReference type="InterPro" id="IPR036928">
    <property type="entry name" value="AS_sf"/>
</dbReference>
<dbReference type="SUPFAM" id="SSF75304">
    <property type="entry name" value="Amidase signature (AS) enzymes"/>
    <property type="match status" value="1"/>
</dbReference>
<proteinExistence type="predicted"/>
<comment type="caution">
    <text evidence="2">The sequence shown here is derived from an EMBL/GenBank/DDBJ whole genome shotgun (WGS) entry which is preliminary data.</text>
</comment>
<accession>A0A8S8X8W1</accession>
<feature type="domain" description="Amidase" evidence="1">
    <location>
        <begin position="19"/>
        <end position="411"/>
    </location>
</feature>
<dbReference type="PANTHER" id="PTHR11895:SF176">
    <property type="entry name" value="AMIDASE AMID-RELATED"/>
    <property type="match status" value="1"/>
</dbReference>
<evidence type="ECO:0000313" key="3">
    <source>
        <dbReference type="Proteomes" id="UP000681075"/>
    </source>
</evidence>
<evidence type="ECO:0000259" key="1">
    <source>
        <dbReference type="Pfam" id="PF01425"/>
    </source>
</evidence>
<sequence length="430" mass="45024">MYQLDLRDGLARDTPREWAESCLARTLTLEPKLHAFVTLDEGVTRKAIDTLSSGPLAGVTVGVKDIIDTVDLPTQMGSRLFEGRRANQDAWIVARLKSLGAIVMGKTVTTECAWRTPGATRNPWNLDHTPGGSSSGSAASVAAGCVPVALGSQTLGSMIRPAAFCGVVGFKPSFGAIPRTGVLPVAPSLDHLGLFARSVGDVAQVAPLLFGQNDGDAVPAVPAWYDVKTSDAPVLARVRTARDALVSDAQRALIDEVQRKFEGAGARIVELTLPPEFDAVWEAARAIMAAEAYQVHRDRIAAMPGKAGEALVALVEEGAVVAPAILEASRILQVSLRTRFAALTAGVDAVLTQPAIGEAPNGLGDTGDPVFCTPWTFLGVPAITMPAGVGPNGLPLGLQLATRWGQDVQLLRAAAWCEASLALPRQIALG</sequence>
<dbReference type="PANTHER" id="PTHR11895">
    <property type="entry name" value="TRANSAMIDASE"/>
    <property type="match status" value="1"/>
</dbReference>
<name>A0A8S8X8W1_9PROT</name>
<keyword evidence="3" id="KW-1185">Reference proteome</keyword>
<dbReference type="Gene3D" id="3.90.1300.10">
    <property type="entry name" value="Amidase signature (AS) domain"/>
    <property type="match status" value="1"/>
</dbReference>
<dbReference type="AlphaFoldDB" id="A0A8S8X8W1"/>
<dbReference type="Pfam" id="PF01425">
    <property type="entry name" value="Amidase"/>
    <property type="match status" value="1"/>
</dbReference>
<dbReference type="EMBL" id="BOPV01000001">
    <property type="protein sequence ID" value="GIL38311.1"/>
    <property type="molecule type" value="Genomic_DNA"/>
</dbReference>
<dbReference type="Proteomes" id="UP000681075">
    <property type="component" value="Unassembled WGS sequence"/>
</dbReference>
<reference evidence="2" key="1">
    <citation type="submission" date="2021-02" db="EMBL/GenBank/DDBJ databases">
        <title>Genome sequence of Rhodospirillales sp. strain TMPK1 isolated from soil.</title>
        <authorList>
            <person name="Nakai R."/>
            <person name="Kusada H."/>
            <person name="Tamaki H."/>
        </authorList>
    </citation>
    <scope>NUCLEOTIDE SEQUENCE</scope>
    <source>
        <strain evidence="2">TMPK1</strain>
    </source>
</reference>
<dbReference type="GO" id="GO:0003824">
    <property type="term" value="F:catalytic activity"/>
    <property type="evidence" value="ECO:0007669"/>
    <property type="project" value="InterPro"/>
</dbReference>
<protein>
    <submittedName>
        <fullName evidence="2">Glutamyl-tRNA amidotransferase subunit A</fullName>
    </submittedName>
</protein>
<evidence type="ECO:0000313" key="2">
    <source>
        <dbReference type="EMBL" id="GIL38311.1"/>
    </source>
</evidence>
<organism evidence="2 3">
    <name type="scientific">Roseiterribacter gracilis</name>
    <dbReference type="NCBI Taxonomy" id="2812848"/>
    <lineage>
        <taxon>Bacteria</taxon>
        <taxon>Pseudomonadati</taxon>
        <taxon>Pseudomonadota</taxon>
        <taxon>Alphaproteobacteria</taxon>
        <taxon>Rhodospirillales</taxon>
        <taxon>Roseiterribacteraceae</taxon>
        <taxon>Roseiterribacter</taxon>
    </lineage>
</organism>
<dbReference type="InterPro" id="IPR023631">
    <property type="entry name" value="Amidase_dom"/>
</dbReference>
<dbReference type="InterPro" id="IPR000120">
    <property type="entry name" value="Amidase"/>
</dbReference>